<proteinExistence type="inferred from homology"/>
<dbReference type="Gene3D" id="3.90.1720.30">
    <property type="entry name" value="PPPDE domains"/>
    <property type="match status" value="1"/>
</dbReference>
<accession>A0A7I4AKZ7</accession>
<dbReference type="PANTHER" id="PTHR12378">
    <property type="entry name" value="DESUMOYLATING ISOPEPTIDASE"/>
    <property type="match status" value="1"/>
</dbReference>
<keyword evidence="7" id="KW-1185">Reference proteome</keyword>
<dbReference type="Gramene" id="Pp3c14_10250V3.4">
    <property type="protein sequence ID" value="Pp3c14_10250V3.4"/>
    <property type="gene ID" value="Pp3c14_10250"/>
</dbReference>
<dbReference type="RefSeq" id="XP_073394649.1">
    <property type="nucleotide sequence ID" value="XM_073538548.1"/>
</dbReference>
<dbReference type="PANTHER" id="PTHR12378:SF7">
    <property type="entry name" value="DESUMOYLATING ISOPEPTIDASE 1"/>
    <property type="match status" value="1"/>
</dbReference>
<name>A0A7I4AKZ7_PHYPA</name>
<dbReference type="GeneID" id="112291509"/>
<reference evidence="6 7" key="2">
    <citation type="journal article" date="2018" name="Plant J.">
        <title>The Physcomitrella patens chromosome-scale assembly reveals moss genome structure and evolution.</title>
        <authorList>
            <person name="Lang D."/>
            <person name="Ullrich K.K."/>
            <person name="Murat F."/>
            <person name="Fuchs J."/>
            <person name="Jenkins J."/>
            <person name="Haas F.B."/>
            <person name="Piednoel M."/>
            <person name="Gundlach H."/>
            <person name="Van Bel M."/>
            <person name="Meyberg R."/>
            <person name="Vives C."/>
            <person name="Morata J."/>
            <person name="Symeonidi A."/>
            <person name="Hiss M."/>
            <person name="Muchero W."/>
            <person name="Kamisugi Y."/>
            <person name="Saleh O."/>
            <person name="Blanc G."/>
            <person name="Decker E.L."/>
            <person name="van Gessel N."/>
            <person name="Grimwood J."/>
            <person name="Hayes R.D."/>
            <person name="Graham S.W."/>
            <person name="Gunter L.E."/>
            <person name="McDaniel S.F."/>
            <person name="Hoernstein S.N.W."/>
            <person name="Larsson A."/>
            <person name="Li F.W."/>
            <person name="Perroud P.F."/>
            <person name="Phillips J."/>
            <person name="Ranjan P."/>
            <person name="Rokshar D.S."/>
            <person name="Rothfels C.J."/>
            <person name="Schneider L."/>
            <person name="Shu S."/>
            <person name="Stevenson D.W."/>
            <person name="Thummler F."/>
            <person name="Tillich M."/>
            <person name="Villarreal Aguilar J.C."/>
            <person name="Widiez T."/>
            <person name="Wong G.K."/>
            <person name="Wymore A."/>
            <person name="Zhang Y."/>
            <person name="Zimmer A.D."/>
            <person name="Quatrano R.S."/>
            <person name="Mayer K.F.X."/>
            <person name="Goodstein D."/>
            <person name="Casacuberta J.M."/>
            <person name="Vandepoele K."/>
            <person name="Reski R."/>
            <person name="Cuming A.C."/>
            <person name="Tuskan G.A."/>
            <person name="Maumus F."/>
            <person name="Salse J."/>
            <person name="Schmutz J."/>
            <person name="Rensing S.A."/>
        </authorList>
    </citation>
    <scope>NUCLEOTIDE SEQUENCE [LARGE SCALE GENOMIC DNA]</scope>
    <source>
        <strain evidence="6 7">cv. Gransden 2004</strain>
    </source>
</reference>
<feature type="compositionally biased region" description="Basic and acidic residues" evidence="4">
    <location>
        <begin position="230"/>
        <end position="247"/>
    </location>
</feature>
<evidence type="ECO:0000313" key="7">
    <source>
        <dbReference type="Proteomes" id="UP000006727"/>
    </source>
</evidence>
<dbReference type="Pfam" id="PF05903">
    <property type="entry name" value="Peptidase_C97"/>
    <property type="match status" value="1"/>
</dbReference>
<dbReference type="PROSITE" id="PS51858">
    <property type="entry name" value="PPPDE"/>
    <property type="match status" value="1"/>
</dbReference>
<reference evidence="6 7" key="1">
    <citation type="journal article" date="2008" name="Science">
        <title>The Physcomitrella genome reveals evolutionary insights into the conquest of land by plants.</title>
        <authorList>
            <person name="Rensing S."/>
            <person name="Lang D."/>
            <person name="Zimmer A."/>
            <person name="Terry A."/>
            <person name="Salamov A."/>
            <person name="Shapiro H."/>
            <person name="Nishiyama T."/>
            <person name="Perroud P.-F."/>
            <person name="Lindquist E."/>
            <person name="Kamisugi Y."/>
            <person name="Tanahashi T."/>
            <person name="Sakakibara K."/>
            <person name="Fujita T."/>
            <person name="Oishi K."/>
            <person name="Shin-I T."/>
            <person name="Kuroki Y."/>
            <person name="Toyoda A."/>
            <person name="Suzuki Y."/>
            <person name="Hashimoto A."/>
            <person name="Yamaguchi K."/>
            <person name="Sugano A."/>
            <person name="Kohara Y."/>
            <person name="Fujiyama A."/>
            <person name="Anterola A."/>
            <person name="Aoki S."/>
            <person name="Ashton N."/>
            <person name="Barbazuk W.B."/>
            <person name="Barker E."/>
            <person name="Bennetzen J."/>
            <person name="Bezanilla M."/>
            <person name="Blankenship R."/>
            <person name="Cho S.H."/>
            <person name="Dutcher S."/>
            <person name="Estelle M."/>
            <person name="Fawcett J.A."/>
            <person name="Gundlach H."/>
            <person name="Hanada K."/>
            <person name="Heyl A."/>
            <person name="Hicks K.A."/>
            <person name="Hugh J."/>
            <person name="Lohr M."/>
            <person name="Mayer K."/>
            <person name="Melkozernov A."/>
            <person name="Murata T."/>
            <person name="Nelson D."/>
            <person name="Pils B."/>
            <person name="Prigge M."/>
            <person name="Reiss B."/>
            <person name="Renner T."/>
            <person name="Rombauts S."/>
            <person name="Rushton P."/>
            <person name="Sanderfoot A."/>
            <person name="Schween G."/>
            <person name="Shiu S.-H."/>
            <person name="Stueber K."/>
            <person name="Theodoulou F.L."/>
            <person name="Tu H."/>
            <person name="Van de Peer Y."/>
            <person name="Verrier P.J."/>
            <person name="Waters E."/>
            <person name="Wood A."/>
            <person name="Yang L."/>
            <person name="Cove D."/>
            <person name="Cuming A."/>
            <person name="Hasebe M."/>
            <person name="Lucas S."/>
            <person name="Mishler D.B."/>
            <person name="Reski R."/>
            <person name="Grigoriev I."/>
            <person name="Quatrano R.S."/>
            <person name="Boore J.L."/>
        </authorList>
    </citation>
    <scope>NUCLEOTIDE SEQUENCE [LARGE SCALE GENOMIC DNA]</scope>
    <source>
        <strain evidence="6 7">cv. Gransden 2004</strain>
    </source>
</reference>
<dbReference type="AlphaFoldDB" id="A0A7I4AKZ7"/>
<evidence type="ECO:0000256" key="1">
    <source>
        <dbReference type="ARBA" id="ARBA00008140"/>
    </source>
</evidence>
<organism evidence="6 7">
    <name type="scientific">Physcomitrium patens</name>
    <name type="common">Spreading-leaved earth moss</name>
    <name type="synonym">Physcomitrella patens</name>
    <dbReference type="NCBI Taxonomy" id="3218"/>
    <lineage>
        <taxon>Eukaryota</taxon>
        <taxon>Viridiplantae</taxon>
        <taxon>Streptophyta</taxon>
        <taxon>Embryophyta</taxon>
        <taxon>Bryophyta</taxon>
        <taxon>Bryophytina</taxon>
        <taxon>Bryopsida</taxon>
        <taxon>Funariidae</taxon>
        <taxon>Funariales</taxon>
        <taxon>Funariaceae</taxon>
        <taxon>Physcomitrium</taxon>
    </lineage>
</organism>
<feature type="domain" description="PPPDE" evidence="5">
    <location>
        <begin position="6"/>
        <end position="146"/>
    </location>
</feature>
<dbReference type="SMART" id="SM01179">
    <property type="entry name" value="DUF862"/>
    <property type="match status" value="1"/>
</dbReference>
<dbReference type="InterPro" id="IPR042266">
    <property type="entry name" value="PPPDE_sf"/>
</dbReference>
<dbReference type="GO" id="GO:0008233">
    <property type="term" value="F:peptidase activity"/>
    <property type="evidence" value="ECO:0007669"/>
    <property type="project" value="UniProtKB-KW"/>
</dbReference>
<comment type="similarity">
    <text evidence="1">Belongs to the DeSI family.</text>
</comment>
<dbReference type="EnsemblPlants" id="Pp3c14_10250V3.4">
    <property type="protein sequence ID" value="Pp3c14_10250V3.4"/>
    <property type="gene ID" value="Pp3c14_10250"/>
</dbReference>
<gene>
    <name evidence="6" type="primary">LOC112291509</name>
</gene>
<feature type="compositionally biased region" description="Low complexity" evidence="4">
    <location>
        <begin position="181"/>
        <end position="214"/>
    </location>
</feature>
<evidence type="ECO:0000259" key="5">
    <source>
        <dbReference type="PROSITE" id="PS51858"/>
    </source>
</evidence>
<reference evidence="6" key="3">
    <citation type="submission" date="2020-12" db="UniProtKB">
        <authorList>
            <consortium name="EnsemblPlants"/>
        </authorList>
    </citation>
    <scope>IDENTIFICATION</scope>
</reference>
<protein>
    <recommendedName>
        <fullName evidence="5">PPPDE domain-containing protein</fullName>
    </recommendedName>
</protein>
<evidence type="ECO:0000313" key="6">
    <source>
        <dbReference type="EnsemblPlants" id="Pp3c14_10250V3.4"/>
    </source>
</evidence>
<dbReference type="Proteomes" id="UP000006727">
    <property type="component" value="Chromosome 14"/>
</dbReference>
<dbReference type="InterPro" id="IPR008580">
    <property type="entry name" value="PPPDE_dom"/>
</dbReference>
<feature type="region of interest" description="Disordered" evidence="4">
    <location>
        <begin position="181"/>
        <end position="261"/>
    </location>
</feature>
<evidence type="ECO:0000256" key="2">
    <source>
        <dbReference type="ARBA" id="ARBA00022670"/>
    </source>
</evidence>
<dbReference type="EMBL" id="ABEU02000014">
    <property type="status" value="NOT_ANNOTATED_CDS"/>
    <property type="molecule type" value="Genomic_DNA"/>
</dbReference>
<evidence type="ECO:0000256" key="4">
    <source>
        <dbReference type="SAM" id="MobiDB-lite"/>
    </source>
</evidence>
<keyword evidence="2" id="KW-0645">Protease</keyword>
<keyword evidence="3" id="KW-0378">Hydrolase</keyword>
<sequence length="336" mass="36214">MAQEGWKVELYVYDLSQGLARQLSSQFLGKVIEGIWHTGVGVYGKEYFFGGGIQSVPLKQSPYGQPVQVAQLGTTEVPQEVFEEYLRDIQPRYTQQTYSLMKHNCNNFSDEVCQFLVGSGIPEYILRLPEEVLSSPMGGLLRPMIENLETTLRNGGVPGAPYQVGSGQAVPNFANVQLPTSLPSPAAPAGSTVPSLPARRVSSVSSSPRSISLADVPPHISPARVSTSPKHTDETSTSEGTEKKGNEDLPTSLPTPAPPAGHDLTNARAKVTQEITQEFALIMASGTFRASEAAALAARRVLERHRMEGLPSASCPNRVGQFYCSSIGEGLSNEHF</sequence>
<dbReference type="GO" id="GO:0006508">
    <property type="term" value="P:proteolysis"/>
    <property type="evidence" value="ECO:0007669"/>
    <property type="project" value="UniProtKB-KW"/>
</dbReference>
<evidence type="ECO:0000256" key="3">
    <source>
        <dbReference type="ARBA" id="ARBA00022801"/>
    </source>
</evidence>